<accession>A0ABW6YAN9</accession>
<dbReference type="Proteomes" id="UP001603013">
    <property type="component" value="Unassembled WGS sequence"/>
</dbReference>
<protein>
    <recommendedName>
        <fullName evidence="4">MarR family transcriptional regulator</fullName>
    </recommendedName>
</protein>
<proteinExistence type="predicted"/>
<reference evidence="2 3" key="1">
    <citation type="submission" date="2024-10" db="EMBL/GenBank/DDBJ databases">
        <title>The Natural Products Discovery Center: Release of the First 8490 Sequenced Strains for Exploring Actinobacteria Biosynthetic Diversity.</title>
        <authorList>
            <person name="Kalkreuter E."/>
            <person name="Kautsar S.A."/>
            <person name="Yang D."/>
            <person name="Bader C.D."/>
            <person name="Teijaro C.N."/>
            <person name="Fluegel L."/>
            <person name="Davis C.M."/>
            <person name="Simpson J.R."/>
            <person name="Lauterbach L."/>
            <person name="Steele A.D."/>
            <person name="Gui C."/>
            <person name="Meng S."/>
            <person name="Li G."/>
            <person name="Viehrig K."/>
            <person name="Ye F."/>
            <person name="Su P."/>
            <person name="Kiefer A.F."/>
            <person name="Nichols A."/>
            <person name="Cepeda A.J."/>
            <person name="Yan W."/>
            <person name="Fan B."/>
            <person name="Jiang Y."/>
            <person name="Adhikari A."/>
            <person name="Zheng C.-J."/>
            <person name="Schuster L."/>
            <person name="Cowan T.M."/>
            <person name="Smanski M.J."/>
            <person name="Chevrette M.G."/>
            <person name="De Carvalho L.P.S."/>
            <person name="Shen B."/>
        </authorList>
    </citation>
    <scope>NUCLEOTIDE SEQUENCE [LARGE SCALE GENOMIC DNA]</scope>
    <source>
        <strain evidence="2 3">NPDC015755</strain>
    </source>
</reference>
<evidence type="ECO:0000256" key="1">
    <source>
        <dbReference type="SAM" id="MobiDB-lite"/>
    </source>
</evidence>
<name>A0ABW6YAN9_9ACTN</name>
<keyword evidence="3" id="KW-1185">Reference proteome</keyword>
<dbReference type="EMBL" id="JBIBSM010000005">
    <property type="protein sequence ID" value="MFF8276892.1"/>
    <property type="molecule type" value="Genomic_DNA"/>
</dbReference>
<feature type="compositionally biased region" description="Basic and acidic residues" evidence="1">
    <location>
        <begin position="293"/>
        <end position="321"/>
    </location>
</feature>
<evidence type="ECO:0008006" key="4">
    <source>
        <dbReference type="Google" id="ProtNLM"/>
    </source>
</evidence>
<sequence length="344" mass="36914">MLRHAIAPVRCFTKVSHDVVRHPRLTNDAKILIIYVQGLPESVAAKPLGEHAAALGMKPRAYQKAKECLTACGFLHEWRWQGGRGHWVTDQLLSNVTLTREEAGAVRDGRSPTLSDPTVGAPNGPCVGCPPTEEEDGGKKNLPHPPPEKPEPEPEPGPAPRADAEPAERQDEPVANPDTAPEGGPAAAPEVALAERVLLLLRHDHRDLMLGVREARGLAEMAAEWLRRGVSAADLRHALTHGLPRGGVRSAVGFLRHRLVQKLPPASPPAPAAPDAQAASPAPGALVICDGPGDDHVFRPVADETRCRPCRTESARRRTTPESRPGAAPRPSWRQLVQQASPST</sequence>
<dbReference type="RefSeq" id="WP_391934255.1">
    <property type="nucleotide sequence ID" value="NZ_JBIBSM010000005.1"/>
</dbReference>
<feature type="compositionally biased region" description="Polar residues" evidence="1">
    <location>
        <begin position="335"/>
        <end position="344"/>
    </location>
</feature>
<comment type="caution">
    <text evidence="2">The sequence shown here is derived from an EMBL/GenBank/DDBJ whole genome shotgun (WGS) entry which is preliminary data.</text>
</comment>
<feature type="compositionally biased region" description="Basic and acidic residues" evidence="1">
    <location>
        <begin position="162"/>
        <end position="172"/>
    </location>
</feature>
<feature type="compositionally biased region" description="Low complexity" evidence="1">
    <location>
        <begin position="273"/>
        <end position="283"/>
    </location>
</feature>
<evidence type="ECO:0000313" key="2">
    <source>
        <dbReference type="EMBL" id="MFF8276892.1"/>
    </source>
</evidence>
<feature type="region of interest" description="Disordered" evidence="1">
    <location>
        <begin position="263"/>
        <end position="344"/>
    </location>
</feature>
<feature type="region of interest" description="Disordered" evidence="1">
    <location>
        <begin position="103"/>
        <end position="187"/>
    </location>
</feature>
<gene>
    <name evidence="2" type="ORF">ACF05T_12405</name>
</gene>
<organism evidence="2 3">
    <name type="scientific">Streptomyces lateritius</name>
    <dbReference type="NCBI Taxonomy" id="67313"/>
    <lineage>
        <taxon>Bacteria</taxon>
        <taxon>Bacillati</taxon>
        <taxon>Actinomycetota</taxon>
        <taxon>Actinomycetes</taxon>
        <taxon>Kitasatosporales</taxon>
        <taxon>Streptomycetaceae</taxon>
        <taxon>Streptomyces</taxon>
    </lineage>
</organism>
<evidence type="ECO:0000313" key="3">
    <source>
        <dbReference type="Proteomes" id="UP001603013"/>
    </source>
</evidence>